<dbReference type="GO" id="GO:1901135">
    <property type="term" value="P:carbohydrate derivative metabolic process"/>
    <property type="evidence" value="ECO:0007669"/>
    <property type="project" value="InterPro"/>
</dbReference>
<evidence type="ECO:0000259" key="4">
    <source>
        <dbReference type="PROSITE" id="PS51071"/>
    </source>
</evidence>
<dbReference type="Pfam" id="PF01418">
    <property type="entry name" value="HTH_6"/>
    <property type="match status" value="1"/>
</dbReference>
<dbReference type="CDD" id="cd05013">
    <property type="entry name" value="SIS_RpiR"/>
    <property type="match status" value="1"/>
</dbReference>
<dbReference type="GO" id="GO:0003677">
    <property type="term" value="F:DNA binding"/>
    <property type="evidence" value="ECO:0007669"/>
    <property type="project" value="UniProtKB-KW"/>
</dbReference>
<dbReference type="InterPro" id="IPR001347">
    <property type="entry name" value="SIS_dom"/>
</dbReference>
<dbReference type="STRING" id="1246626.BleG1_3206"/>
<keyword evidence="3" id="KW-0804">Transcription</keyword>
<evidence type="ECO:0000313" key="7">
    <source>
        <dbReference type="Proteomes" id="UP000027142"/>
    </source>
</evidence>
<evidence type="ECO:0000259" key="5">
    <source>
        <dbReference type="PROSITE" id="PS51464"/>
    </source>
</evidence>
<evidence type="ECO:0000313" key="6">
    <source>
        <dbReference type="EMBL" id="AIC95760.1"/>
    </source>
</evidence>
<dbReference type="EMBL" id="CP003923">
    <property type="protein sequence ID" value="AIC95760.1"/>
    <property type="molecule type" value="Genomic_DNA"/>
</dbReference>
<dbReference type="InterPro" id="IPR035472">
    <property type="entry name" value="RpiR-like_SIS"/>
</dbReference>
<proteinExistence type="predicted"/>
<dbReference type="GO" id="GO:0097367">
    <property type="term" value="F:carbohydrate derivative binding"/>
    <property type="evidence" value="ECO:0007669"/>
    <property type="project" value="InterPro"/>
</dbReference>
<feature type="domain" description="SIS" evidence="5">
    <location>
        <begin position="123"/>
        <end position="272"/>
    </location>
</feature>
<dbReference type="RefSeq" id="WP_038483044.1">
    <property type="nucleotide sequence ID" value="NZ_CP003923.1"/>
</dbReference>
<keyword evidence="7" id="KW-1185">Reference proteome</keyword>
<dbReference type="PATRIC" id="fig|1246626.3.peg.3189"/>
<dbReference type="AlphaFoldDB" id="A0A060M155"/>
<feature type="domain" description="HTH rpiR-type" evidence="4">
    <location>
        <begin position="1"/>
        <end position="77"/>
    </location>
</feature>
<dbReference type="InterPro" id="IPR000281">
    <property type="entry name" value="HTH_RpiR"/>
</dbReference>
<dbReference type="KEGG" id="ble:BleG1_3206"/>
<organism evidence="6 7">
    <name type="scientific">Shouchella lehensis G1</name>
    <dbReference type="NCBI Taxonomy" id="1246626"/>
    <lineage>
        <taxon>Bacteria</taxon>
        <taxon>Bacillati</taxon>
        <taxon>Bacillota</taxon>
        <taxon>Bacilli</taxon>
        <taxon>Bacillales</taxon>
        <taxon>Bacillaceae</taxon>
        <taxon>Shouchella</taxon>
    </lineage>
</organism>
<dbReference type="InterPro" id="IPR009057">
    <property type="entry name" value="Homeodomain-like_sf"/>
</dbReference>
<keyword evidence="1" id="KW-0805">Transcription regulation</keyword>
<dbReference type="OrthoDB" id="2930at2"/>
<accession>A0A060M155</accession>
<gene>
    <name evidence="6" type="ORF">BleG1_3206</name>
</gene>
<dbReference type="PANTHER" id="PTHR30514">
    <property type="entry name" value="GLUCOKINASE"/>
    <property type="match status" value="1"/>
</dbReference>
<dbReference type="InterPro" id="IPR047640">
    <property type="entry name" value="RpiR-like"/>
</dbReference>
<dbReference type="GO" id="GO:0003700">
    <property type="term" value="F:DNA-binding transcription factor activity"/>
    <property type="evidence" value="ECO:0007669"/>
    <property type="project" value="InterPro"/>
</dbReference>
<keyword evidence="2" id="KW-0238">DNA-binding</keyword>
<reference evidence="6 7" key="1">
    <citation type="journal article" date="2014" name="Gene">
        <title>A comparative genomic analysis of the alkalitolerant soil bacterium Bacillus lehensis G1.</title>
        <authorList>
            <person name="Noor Y.M."/>
            <person name="Samsulrizal N.H."/>
            <person name="Jema'on N.A."/>
            <person name="Low K.O."/>
            <person name="Ramli A.N."/>
            <person name="Alias N.I."/>
            <person name="Damis S.I."/>
            <person name="Fuzi S.F."/>
            <person name="Isa M.N."/>
            <person name="Murad A.M."/>
            <person name="Raih M.F."/>
            <person name="Bakar F.D."/>
            <person name="Najimudin N."/>
            <person name="Mahadi N.M."/>
            <person name="Illias R.M."/>
        </authorList>
    </citation>
    <scope>NUCLEOTIDE SEQUENCE [LARGE SCALE GENOMIC DNA]</scope>
    <source>
        <strain evidence="6 7">G1</strain>
    </source>
</reference>
<protein>
    <submittedName>
        <fullName evidence="6">HTH-type transcriptional regulator</fullName>
    </submittedName>
</protein>
<evidence type="ECO:0000256" key="2">
    <source>
        <dbReference type="ARBA" id="ARBA00023125"/>
    </source>
</evidence>
<dbReference type="HOGENOM" id="CLU_055769_1_1_9"/>
<dbReference type="PROSITE" id="PS51071">
    <property type="entry name" value="HTH_RPIR"/>
    <property type="match status" value="1"/>
</dbReference>
<sequence>MNPLKRLKSKGSSLTKSQKLVVDYILNHYQEVGFMTIEQLSKNVGISPTTIMRLMVNVGFSGYSEFQRHLHATLKEETSLQSKLMYNLSIISKNESWTHHYDLHMKQIEKAIEDNSGDHLIQVVQMISEADNIYCTSVRAGLPVAHYLSQNINRVLGNTRLSLADSSDWADDVISYSEKDVLIVVSFSRYGRRIIDYVEQAKKRKVKVIVLTDKFSSPVIPYGDVTLVCPTNSIASHNSIVSAIFVSDYIISQLSILNQEVLAGRLTEIDSMLKEIDYHVNKKD</sequence>
<dbReference type="Pfam" id="PF01380">
    <property type="entry name" value="SIS"/>
    <property type="match status" value="1"/>
</dbReference>
<dbReference type="Gene3D" id="1.10.10.10">
    <property type="entry name" value="Winged helix-like DNA-binding domain superfamily/Winged helix DNA-binding domain"/>
    <property type="match status" value="1"/>
</dbReference>
<evidence type="ECO:0000256" key="3">
    <source>
        <dbReference type="ARBA" id="ARBA00023163"/>
    </source>
</evidence>
<dbReference type="Proteomes" id="UP000027142">
    <property type="component" value="Chromosome"/>
</dbReference>
<dbReference type="PROSITE" id="PS51464">
    <property type="entry name" value="SIS"/>
    <property type="match status" value="1"/>
</dbReference>
<dbReference type="InterPro" id="IPR046348">
    <property type="entry name" value="SIS_dom_sf"/>
</dbReference>
<name>A0A060M155_9BACI</name>
<evidence type="ECO:0000256" key="1">
    <source>
        <dbReference type="ARBA" id="ARBA00023015"/>
    </source>
</evidence>
<dbReference type="SUPFAM" id="SSF53697">
    <property type="entry name" value="SIS domain"/>
    <property type="match status" value="1"/>
</dbReference>
<dbReference type="PANTHER" id="PTHR30514:SF18">
    <property type="entry name" value="RPIR-FAMILY TRANSCRIPTIONAL REGULATOR"/>
    <property type="match status" value="1"/>
</dbReference>
<dbReference type="eggNOG" id="COG1737">
    <property type="taxonomic scope" value="Bacteria"/>
</dbReference>
<dbReference type="Gene3D" id="3.40.50.10490">
    <property type="entry name" value="Glucose-6-phosphate isomerase like protein, domain 1"/>
    <property type="match status" value="1"/>
</dbReference>
<dbReference type="InterPro" id="IPR036388">
    <property type="entry name" value="WH-like_DNA-bd_sf"/>
</dbReference>
<dbReference type="SUPFAM" id="SSF46689">
    <property type="entry name" value="Homeodomain-like"/>
    <property type="match status" value="1"/>
</dbReference>